<keyword evidence="2" id="KW-0732">Signal</keyword>
<feature type="signal peptide" evidence="2">
    <location>
        <begin position="1"/>
        <end position="15"/>
    </location>
</feature>
<evidence type="ECO:0000256" key="2">
    <source>
        <dbReference type="SAM" id="SignalP"/>
    </source>
</evidence>
<proteinExistence type="predicted"/>
<sequence length="211" mass="23177">MYALVFTLFISFTVDLPLEPSLPPTPGALERGDDDGRETNEGECAHADTESSTFSAWVGAEELVGGGRKVCTCLGVFFSSLSPLLPASLNARRRPHLPPHSFPPNPRHCVFRCTGVFAHTSCNLVSPSNLPKCASRQLGLHVRIRQNVRQNARAVDGSATPVHRWACRQMRPWRALPNPSDWAPTDNPPPSIHPVIFFPLMLLYLSTDDSA</sequence>
<accession>A0AAD7JE11</accession>
<feature type="chain" id="PRO_5042158076" description="Secreted protein" evidence="2">
    <location>
        <begin position="16"/>
        <end position="211"/>
    </location>
</feature>
<reference evidence="3" key="1">
    <citation type="submission" date="2023-03" db="EMBL/GenBank/DDBJ databases">
        <title>Massive genome expansion in bonnet fungi (Mycena s.s.) driven by repeated elements and novel gene families across ecological guilds.</title>
        <authorList>
            <consortium name="Lawrence Berkeley National Laboratory"/>
            <person name="Harder C.B."/>
            <person name="Miyauchi S."/>
            <person name="Viragh M."/>
            <person name="Kuo A."/>
            <person name="Thoen E."/>
            <person name="Andreopoulos B."/>
            <person name="Lu D."/>
            <person name="Skrede I."/>
            <person name="Drula E."/>
            <person name="Henrissat B."/>
            <person name="Morin E."/>
            <person name="Kohler A."/>
            <person name="Barry K."/>
            <person name="LaButti K."/>
            <person name="Morin E."/>
            <person name="Salamov A."/>
            <person name="Lipzen A."/>
            <person name="Mereny Z."/>
            <person name="Hegedus B."/>
            <person name="Baldrian P."/>
            <person name="Stursova M."/>
            <person name="Weitz H."/>
            <person name="Taylor A."/>
            <person name="Grigoriev I.V."/>
            <person name="Nagy L.G."/>
            <person name="Martin F."/>
            <person name="Kauserud H."/>
        </authorList>
    </citation>
    <scope>NUCLEOTIDE SEQUENCE</scope>
    <source>
        <strain evidence="3">CBHHK182m</strain>
    </source>
</reference>
<organism evidence="3 4">
    <name type="scientific">Mycena metata</name>
    <dbReference type="NCBI Taxonomy" id="1033252"/>
    <lineage>
        <taxon>Eukaryota</taxon>
        <taxon>Fungi</taxon>
        <taxon>Dikarya</taxon>
        <taxon>Basidiomycota</taxon>
        <taxon>Agaricomycotina</taxon>
        <taxon>Agaricomycetes</taxon>
        <taxon>Agaricomycetidae</taxon>
        <taxon>Agaricales</taxon>
        <taxon>Marasmiineae</taxon>
        <taxon>Mycenaceae</taxon>
        <taxon>Mycena</taxon>
    </lineage>
</organism>
<evidence type="ECO:0000313" key="4">
    <source>
        <dbReference type="Proteomes" id="UP001215598"/>
    </source>
</evidence>
<comment type="caution">
    <text evidence="3">The sequence shown here is derived from an EMBL/GenBank/DDBJ whole genome shotgun (WGS) entry which is preliminary data.</text>
</comment>
<dbReference type="EMBL" id="JARKIB010000035">
    <property type="protein sequence ID" value="KAJ7761437.1"/>
    <property type="molecule type" value="Genomic_DNA"/>
</dbReference>
<evidence type="ECO:0008006" key="5">
    <source>
        <dbReference type="Google" id="ProtNLM"/>
    </source>
</evidence>
<dbReference type="AlphaFoldDB" id="A0AAD7JE11"/>
<keyword evidence="4" id="KW-1185">Reference proteome</keyword>
<feature type="region of interest" description="Disordered" evidence="1">
    <location>
        <begin position="22"/>
        <end position="45"/>
    </location>
</feature>
<evidence type="ECO:0000313" key="3">
    <source>
        <dbReference type="EMBL" id="KAJ7761437.1"/>
    </source>
</evidence>
<name>A0AAD7JE11_9AGAR</name>
<evidence type="ECO:0000256" key="1">
    <source>
        <dbReference type="SAM" id="MobiDB-lite"/>
    </source>
</evidence>
<gene>
    <name evidence="3" type="ORF">B0H16DRAFT_548760</name>
</gene>
<dbReference type="Proteomes" id="UP001215598">
    <property type="component" value="Unassembled WGS sequence"/>
</dbReference>
<protein>
    <recommendedName>
        <fullName evidence="5">Secreted protein</fullName>
    </recommendedName>
</protein>